<gene>
    <name evidence="1" type="ORF">Acor_17350</name>
</gene>
<reference evidence="1 2" key="1">
    <citation type="submission" date="2019-10" db="EMBL/GenBank/DDBJ databases">
        <title>Whole genome shotgun sequence of Acrocarpospora corrugata NBRC 13972.</title>
        <authorList>
            <person name="Ichikawa N."/>
            <person name="Kimura A."/>
            <person name="Kitahashi Y."/>
            <person name="Komaki H."/>
            <person name="Oguchi A."/>
        </authorList>
    </citation>
    <scope>NUCLEOTIDE SEQUENCE [LARGE SCALE GENOMIC DNA]</scope>
    <source>
        <strain evidence="1 2">NBRC 13972</strain>
    </source>
</reference>
<sequence>MFGEEIALQIPGRAWAVRVSRPPAECDIGDLAAWFVSLDRLFGAHFAEPGEEFV</sequence>
<keyword evidence="2" id="KW-1185">Reference proteome</keyword>
<accession>A0A5M3VVH0</accession>
<name>A0A5M3VVH0_9ACTN</name>
<evidence type="ECO:0000313" key="2">
    <source>
        <dbReference type="Proteomes" id="UP000334990"/>
    </source>
</evidence>
<dbReference type="EMBL" id="BLAD01000041">
    <property type="protein sequence ID" value="GER99671.1"/>
    <property type="molecule type" value="Genomic_DNA"/>
</dbReference>
<dbReference type="Proteomes" id="UP000334990">
    <property type="component" value="Unassembled WGS sequence"/>
</dbReference>
<organism evidence="1 2">
    <name type="scientific">Acrocarpospora corrugata</name>
    <dbReference type="NCBI Taxonomy" id="35763"/>
    <lineage>
        <taxon>Bacteria</taxon>
        <taxon>Bacillati</taxon>
        <taxon>Actinomycetota</taxon>
        <taxon>Actinomycetes</taxon>
        <taxon>Streptosporangiales</taxon>
        <taxon>Streptosporangiaceae</taxon>
        <taxon>Acrocarpospora</taxon>
    </lineage>
</organism>
<dbReference type="AlphaFoldDB" id="A0A5M3VVH0"/>
<protein>
    <submittedName>
        <fullName evidence="1">Uncharacterized protein</fullName>
    </submittedName>
</protein>
<evidence type="ECO:0000313" key="1">
    <source>
        <dbReference type="EMBL" id="GER99671.1"/>
    </source>
</evidence>
<proteinExistence type="predicted"/>
<comment type="caution">
    <text evidence="1">The sequence shown here is derived from an EMBL/GenBank/DDBJ whole genome shotgun (WGS) entry which is preliminary data.</text>
</comment>